<dbReference type="Proteomes" id="UP000245711">
    <property type="component" value="Chromosome"/>
</dbReference>
<dbReference type="SFLD" id="SFLDG00180">
    <property type="entry name" value="muconate_cycloisomerase"/>
    <property type="match status" value="1"/>
</dbReference>
<dbReference type="RefSeq" id="WP_109334842.1">
    <property type="nucleotide sequence ID" value="NZ_CP021354.1"/>
</dbReference>
<evidence type="ECO:0000313" key="4">
    <source>
        <dbReference type="EMBL" id="AWK75325.1"/>
    </source>
</evidence>
<dbReference type="GO" id="GO:0009234">
    <property type="term" value="P:menaquinone biosynthetic process"/>
    <property type="evidence" value="ECO:0007669"/>
    <property type="project" value="UniProtKB-KW"/>
</dbReference>
<sequence>MKLQWTTRTLELARPFRISRSVMSARDAVTVTVTGSAPHLVGSGEVVSSVYAELDAGRIEAQLCRVRERCGDEASLTRVLAAVHPAVAAAVWSAVAELRALTEERSVAAHLGLPLPAEVPISRTLGIGTPRAMAAEAAEVAGRGVRLLKVKTDADGAESVRRLAAVAGAAPYNDMIVDPNESWTLATALQVLEDTQDLPVVGLEQPLPTSERHGLRELRSRTGIPVIADEAIHTRADLDELVGLADAVNIKLAKCGGVYHAREIADAARERGMDVMLGCLVCSSLGIAPAVHLASLARWCDLDGHLLLAWDPWTGLGGADGTLRPHDGAGLGVQLRTGNDR</sequence>
<dbReference type="SUPFAM" id="SSF51604">
    <property type="entry name" value="Enolase C-terminal domain-like"/>
    <property type="match status" value="1"/>
</dbReference>
<evidence type="ECO:0000256" key="1">
    <source>
        <dbReference type="ARBA" id="ARBA00022428"/>
    </source>
</evidence>
<dbReference type="InterPro" id="IPR029017">
    <property type="entry name" value="Enolase-like_N"/>
</dbReference>
<name>A0A2S2C377_9NOCA</name>
<dbReference type="OrthoDB" id="5241672at2"/>
<dbReference type="Gene3D" id="3.30.390.10">
    <property type="entry name" value="Enolase-like, N-terminal domain"/>
    <property type="match status" value="1"/>
</dbReference>
<dbReference type="SFLD" id="SFLDS00001">
    <property type="entry name" value="Enolase"/>
    <property type="match status" value="1"/>
</dbReference>
<dbReference type="Pfam" id="PF13378">
    <property type="entry name" value="MR_MLE_C"/>
    <property type="match status" value="1"/>
</dbReference>
<dbReference type="SMART" id="SM00922">
    <property type="entry name" value="MR_MLE"/>
    <property type="match status" value="1"/>
</dbReference>
<gene>
    <name evidence="4" type="ORF">CBI38_04055</name>
</gene>
<feature type="domain" description="Mandelate racemase/muconate lactonizing enzyme C-terminal" evidence="3">
    <location>
        <begin position="130"/>
        <end position="225"/>
    </location>
</feature>
<dbReference type="InterPro" id="IPR013342">
    <property type="entry name" value="Mandelate_racemase_C"/>
</dbReference>
<dbReference type="EMBL" id="CP021354">
    <property type="protein sequence ID" value="AWK75325.1"/>
    <property type="molecule type" value="Genomic_DNA"/>
</dbReference>
<organism evidence="4 5">
    <name type="scientific">Rhodococcus oxybenzonivorans</name>
    <dbReference type="NCBI Taxonomy" id="1990687"/>
    <lineage>
        <taxon>Bacteria</taxon>
        <taxon>Bacillati</taxon>
        <taxon>Actinomycetota</taxon>
        <taxon>Actinomycetes</taxon>
        <taxon>Mycobacteriales</taxon>
        <taxon>Nocardiaceae</taxon>
        <taxon>Rhodococcus</taxon>
    </lineage>
</organism>
<dbReference type="SUPFAM" id="SSF54826">
    <property type="entry name" value="Enolase N-terminal domain-like"/>
    <property type="match status" value="1"/>
</dbReference>
<dbReference type="Gene3D" id="3.20.20.120">
    <property type="entry name" value="Enolase-like C-terminal domain"/>
    <property type="match status" value="1"/>
</dbReference>
<dbReference type="GO" id="GO:0003824">
    <property type="term" value="F:catalytic activity"/>
    <property type="evidence" value="ECO:0007669"/>
    <property type="project" value="UniProtKB-ARBA"/>
</dbReference>
<dbReference type="InterPro" id="IPR036849">
    <property type="entry name" value="Enolase-like_C_sf"/>
</dbReference>
<keyword evidence="1" id="KW-0474">Menaquinone biosynthesis</keyword>
<keyword evidence="5" id="KW-1185">Reference proteome</keyword>
<accession>A0A2S2C377</accession>
<dbReference type="AlphaFoldDB" id="A0A2S2C377"/>
<protein>
    <submittedName>
        <fullName evidence="4">Peptide epimerase</fullName>
    </submittedName>
</protein>
<evidence type="ECO:0000256" key="2">
    <source>
        <dbReference type="ARBA" id="ARBA00022723"/>
    </source>
</evidence>
<dbReference type="InterPro" id="IPR029065">
    <property type="entry name" value="Enolase_C-like"/>
</dbReference>
<dbReference type="PANTHER" id="PTHR48073:SF2">
    <property type="entry name" value="O-SUCCINYLBENZOATE SYNTHASE"/>
    <property type="match status" value="1"/>
</dbReference>
<dbReference type="GO" id="GO:0046872">
    <property type="term" value="F:metal ion binding"/>
    <property type="evidence" value="ECO:0007669"/>
    <property type="project" value="UniProtKB-KW"/>
</dbReference>
<dbReference type="PANTHER" id="PTHR48073">
    <property type="entry name" value="O-SUCCINYLBENZOATE SYNTHASE-RELATED"/>
    <property type="match status" value="1"/>
</dbReference>
<proteinExistence type="predicted"/>
<evidence type="ECO:0000259" key="3">
    <source>
        <dbReference type="SMART" id="SM00922"/>
    </source>
</evidence>
<reference evidence="4 5" key="1">
    <citation type="submission" date="2017-05" db="EMBL/GenBank/DDBJ databases">
        <title>Isolation of Rhodococcus sp. S2-17 biodegrading of BP-3.</title>
        <authorList>
            <person name="Lee Y."/>
            <person name="Kim K.H."/>
            <person name="Chun B.H."/>
            <person name="Jung H.S."/>
            <person name="Jeon C.O."/>
        </authorList>
    </citation>
    <scope>NUCLEOTIDE SEQUENCE [LARGE SCALE GENOMIC DNA]</scope>
    <source>
        <strain evidence="4 5">S2-17</strain>
    </source>
</reference>
<evidence type="ECO:0000313" key="5">
    <source>
        <dbReference type="Proteomes" id="UP000245711"/>
    </source>
</evidence>
<dbReference type="KEGG" id="roz:CBI38_04055"/>
<keyword evidence="2" id="KW-0479">Metal-binding</keyword>